<comment type="function">
    <text evidence="5">Plays a role in cell envelope biogenesis, maintenance of cell envelope integrity and membrane homeostasis.</text>
</comment>
<protein>
    <recommendedName>
        <fullName evidence="5">Inner membrane-spanning protein YciB</fullName>
    </recommendedName>
</protein>
<evidence type="ECO:0000313" key="7">
    <source>
        <dbReference type="Proteomes" id="UP000186806"/>
    </source>
</evidence>
<dbReference type="RefSeq" id="WP_075369499.1">
    <property type="nucleotide sequence ID" value="NZ_JAKGAJ010000002.1"/>
</dbReference>
<dbReference type="PANTHER" id="PTHR36917">
    <property type="entry name" value="INTRACELLULAR SEPTATION PROTEIN A-RELATED"/>
    <property type="match status" value="1"/>
</dbReference>
<name>A0A1Q8TBR8_9GAMM</name>
<evidence type="ECO:0000256" key="1">
    <source>
        <dbReference type="ARBA" id="ARBA00022475"/>
    </source>
</evidence>
<proteinExistence type="inferred from homology"/>
<evidence type="ECO:0000256" key="4">
    <source>
        <dbReference type="ARBA" id="ARBA00023136"/>
    </source>
</evidence>
<evidence type="ECO:0000256" key="3">
    <source>
        <dbReference type="ARBA" id="ARBA00022989"/>
    </source>
</evidence>
<comment type="similarity">
    <text evidence="5">Belongs to the YciB family.</text>
</comment>
<evidence type="ECO:0000256" key="2">
    <source>
        <dbReference type="ARBA" id="ARBA00022692"/>
    </source>
</evidence>
<dbReference type="PANTHER" id="PTHR36917:SF1">
    <property type="entry name" value="INNER MEMBRANE-SPANNING PROTEIN YCIB"/>
    <property type="match status" value="1"/>
</dbReference>
<feature type="transmembrane region" description="Helical" evidence="5">
    <location>
        <begin position="53"/>
        <end position="75"/>
    </location>
</feature>
<dbReference type="AlphaFoldDB" id="A0A1Q8TBR8"/>
<keyword evidence="5" id="KW-0997">Cell inner membrane</keyword>
<dbReference type="InterPro" id="IPR006008">
    <property type="entry name" value="YciB"/>
</dbReference>
<sequence length="189" mass="21736">MKMFLDFLPIVLFFAVYHFSGDILLATLVLIPATLLQVAFMWWRYRRVEKMQLVTLVLVVVMGGATVLFHNAAFIQWKPTVVNWLFAFAFLVAPLFGGKTLVERMMGKAITLPAATWRRLNLAWALFFIVLGAINVYVFKTYDEATWVNFKLFGMLGLTLLFVIGQGLYLARHMSRDTLHQNDHQKDDV</sequence>
<feature type="transmembrane region" description="Helical" evidence="5">
    <location>
        <begin position="12"/>
        <end position="41"/>
    </location>
</feature>
<dbReference type="NCBIfam" id="NF001325">
    <property type="entry name" value="PRK00259.1-3"/>
    <property type="match status" value="1"/>
</dbReference>
<dbReference type="STRING" id="223900.GCA_000821045_00384"/>
<keyword evidence="2 5" id="KW-0812">Transmembrane</keyword>
<dbReference type="NCBIfam" id="TIGR00997">
    <property type="entry name" value="ispZ"/>
    <property type="match status" value="1"/>
</dbReference>
<reference evidence="6 7" key="1">
    <citation type="submission" date="2016-12" db="EMBL/GenBank/DDBJ databases">
        <title>Draft genome sequences of strains Salinicola socius SMB35, Salinicola sp. MH3R3-1 and Chromohalobacter sp. SMB17 from the Verkhnekamsk potash mining region of Russia.</title>
        <authorList>
            <person name="Mavrodi D.V."/>
            <person name="Olsson B.E."/>
            <person name="Korsakova E.S."/>
            <person name="Pyankova A."/>
            <person name="Mavrodi O.V."/>
            <person name="Plotnikova E.G."/>
        </authorList>
    </citation>
    <scope>NUCLEOTIDE SEQUENCE [LARGE SCALE GENOMIC DNA]</scope>
    <source>
        <strain evidence="6 7">SMB17</strain>
    </source>
</reference>
<keyword evidence="7" id="KW-1185">Reference proteome</keyword>
<keyword evidence="4 5" id="KW-0472">Membrane</keyword>
<keyword evidence="1 5" id="KW-1003">Cell membrane</keyword>
<dbReference type="HAMAP" id="MF_00189">
    <property type="entry name" value="YciB"/>
    <property type="match status" value="1"/>
</dbReference>
<comment type="caution">
    <text evidence="6">The sequence shown here is derived from an EMBL/GenBank/DDBJ whole genome shotgun (WGS) entry which is preliminary data.</text>
</comment>
<evidence type="ECO:0000313" key="6">
    <source>
        <dbReference type="EMBL" id="OLO11068.1"/>
    </source>
</evidence>
<gene>
    <name evidence="5" type="primary">yciB</name>
    <name evidence="6" type="ORF">BTW10_11375</name>
</gene>
<organism evidence="6 7">
    <name type="scientific">Chromohalobacter japonicus</name>
    <dbReference type="NCBI Taxonomy" id="223900"/>
    <lineage>
        <taxon>Bacteria</taxon>
        <taxon>Pseudomonadati</taxon>
        <taxon>Pseudomonadota</taxon>
        <taxon>Gammaproteobacteria</taxon>
        <taxon>Oceanospirillales</taxon>
        <taxon>Halomonadaceae</taxon>
        <taxon>Chromohalobacter</taxon>
    </lineage>
</organism>
<feature type="transmembrane region" description="Helical" evidence="5">
    <location>
        <begin position="81"/>
        <end position="102"/>
    </location>
</feature>
<dbReference type="Proteomes" id="UP000186806">
    <property type="component" value="Unassembled WGS sequence"/>
</dbReference>
<feature type="transmembrane region" description="Helical" evidence="5">
    <location>
        <begin position="122"/>
        <end position="140"/>
    </location>
</feature>
<dbReference type="GO" id="GO:0005886">
    <property type="term" value="C:plasma membrane"/>
    <property type="evidence" value="ECO:0007669"/>
    <property type="project" value="UniProtKB-SubCell"/>
</dbReference>
<keyword evidence="3 5" id="KW-1133">Transmembrane helix</keyword>
<feature type="transmembrane region" description="Helical" evidence="5">
    <location>
        <begin position="152"/>
        <end position="171"/>
    </location>
</feature>
<dbReference type="EMBL" id="MSDQ01000027">
    <property type="protein sequence ID" value="OLO11068.1"/>
    <property type="molecule type" value="Genomic_DNA"/>
</dbReference>
<dbReference type="NCBIfam" id="NF001324">
    <property type="entry name" value="PRK00259.1-2"/>
    <property type="match status" value="1"/>
</dbReference>
<dbReference type="Pfam" id="PF04279">
    <property type="entry name" value="IspA"/>
    <property type="match status" value="1"/>
</dbReference>
<accession>A0A1Q8TBR8</accession>
<comment type="subcellular location">
    <subcellularLocation>
        <location evidence="5">Cell inner membrane</location>
        <topology evidence="5">Multi-pass membrane protein</topology>
    </subcellularLocation>
</comment>
<evidence type="ECO:0000256" key="5">
    <source>
        <dbReference type="HAMAP-Rule" id="MF_00189"/>
    </source>
</evidence>